<dbReference type="InterPro" id="IPR027417">
    <property type="entry name" value="P-loop_NTPase"/>
</dbReference>
<dbReference type="AlphaFoldDB" id="A0AAJ0BYK1"/>
<name>A0AAJ0BYK1_9PEZI</name>
<protein>
    <submittedName>
        <fullName evidence="2">CobW-domain-containing protein</fullName>
    </submittedName>
</protein>
<evidence type="ECO:0000259" key="1">
    <source>
        <dbReference type="Pfam" id="PF02492"/>
    </source>
</evidence>
<dbReference type="PANTHER" id="PTHR13748:SF31">
    <property type="entry name" value="ZINC-REGULATED GTPASE METALLOPROTEIN ACTIVATOR 1A-RELATED"/>
    <property type="match status" value="1"/>
</dbReference>
<evidence type="ECO:0000313" key="3">
    <source>
        <dbReference type="Proteomes" id="UP001244011"/>
    </source>
</evidence>
<dbReference type="Pfam" id="PF02492">
    <property type="entry name" value="cobW"/>
    <property type="match status" value="1"/>
</dbReference>
<dbReference type="Proteomes" id="UP001244011">
    <property type="component" value="Unassembled WGS sequence"/>
</dbReference>
<dbReference type="InterPro" id="IPR051316">
    <property type="entry name" value="Zinc-reg_GTPase_activator"/>
</dbReference>
<sequence length="382" mass="41632">MDFDEDGGPPDLVETGLELADEEKPVKVPITIVTGYLGAGKTTLLNYILTAQHGKKIAVIMNEFGDSLDIEKSLTVNKDGESVEEWMEVGNGCICCTVKDNGVTAIESLMEKKGKFDYILLETTGLADPGNLAPLFWLDDGVGSTIYLDGIVTLVDAKNILRSLDDPAGKVEGHEQNDDHGPVMTTAHVQISHADVIVINKSDLVSEEELREVRDRIESINELAKVHVTNQSVVPQLEGFLLDLNAYANIQELDQTGKGHSHLDPTISTVSIPLPPLTANQVEKVDEWLRAVLWENELPPNDSGTHSSPFEIHRMKGRLVMKGGGQKMVQGVREVFEIMDSPTTNPDECPPVTGKIVLIGRHLKDTGFQNSLLRAIGNSGNS</sequence>
<dbReference type="SUPFAM" id="SSF90002">
    <property type="entry name" value="Hypothetical protein YjiA, C-terminal domain"/>
    <property type="match status" value="1"/>
</dbReference>
<dbReference type="Gene3D" id="3.40.50.300">
    <property type="entry name" value="P-loop containing nucleotide triphosphate hydrolases"/>
    <property type="match status" value="1"/>
</dbReference>
<dbReference type="PANTHER" id="PTHR13748">
    <property type="entry name" value="COBW-RELATED"/>
    <property type="match status" value="1"/>
</dbReference>
<comment type="caution">
    <text evidence="2">The sequence shown here is derived from an EMBL/GenBank/DDBJ whole genome shotgun (WGS) entry which is preliminary data.</text>
</comment>
<dbReference type="RefSeq" id="XP_060283078.1">
    <property type="nucleotide sequence ID" value="XM_060428069.1"/>
</dbReference>
<reference evidence="2" key="1">
    <citation type="submission" date="2023-06" db="EMBL/GenBank/DDBJ databases">
        <title>Genome-scale phylogeny and comparative genomics of the fungal order Sordariales.</title>
        <authorList>
            <consortium name="Lawrence Berkeley National Laboratory"/>
            <person name="Hensen N."/>
            <person name="Bonometti L."/>
            <person name="Westerberg I."/>
            <person name="Brannstrom I.O."/>
            <person name="Guillou S."/>
            <person name="Cros-Aarteil S."/>
            <person name="Calhoun S."/>
            <person name="Haridas S."/>
            <person name="Kuo A."/>
            <person name="Mondo S."/>
            <person name="Pangilinan J."/>
            <person name="Riley R."/>
            <person name="Labutti K."/>
            <person name="Andreopoulos B."/>
            <person name="Lipzen A."/>
            <person name="Chen C."/>
            <person name="Yanf M."/>
            <person name="Daum C."/>
            <person name="Ng V."/>
            <person name="Clum A."/>
            <person name="Steindorff A."/>
            <person name="Ohm R."/>
            <person name="Martin F."/>
            <person name="Silar P."/>
            <person name="Natvig D."/>
            <person name="Lalanne C."/>
            <person name="Gautier V."/>
            <person name="Ament-Velasquez S.L."/>
            <person name="Kruys A."/>
            <person name="Hutchinson M.I."/>
            <person name="Powell A.J."/>
            <person name="Barry K."/>
            <person name="Miller A.N."/>
            <person name="Grigoriev I.V."/>
            <person name="Debuchy R."/>
            <person name="Gladieux P."/>
            <person name="Thoren M.H."/>
            <person name="Johannesson H."/>
        </authorList>
    </citation>
    <scope>NUCLEOTIDE SEQUENCE</scope>
    <source>
        <strain evidence="2">8032-3</strain>
    </source>
</reference>
<dbReference type="InterPro" id="IPR036627">
    <property type="entry name" value="CobW-likC_sf"/>
</dbReference>
<keyword evidence="3" id="KW-1185">Reference proteome</keyword>
<proteinExistence type="predicted"/>
<feature type="domain" description="CobW/HypB/UreG nucleotide-binding" evidence="1">
    <location>
        <begin position="29"/>
        <end position="226"/>
    </location>
</feature>
<dbReference type="EMBL" id="MU839010">
    <property type="protein sequence ID" value="KAK1766865.1"/>
    <property type="molecule type" value="Genomic_DNA"/>
</dbReference>
<dbReference type="InterPro" id="IPR003495">
    <property type="entry name" value="CobW/HypB/UreG_nucleotide-bd"/>
</dbReference>
<gene>
    <name evidence="2" type="ORF">QBC33DRAFT_540475</name>
</gene>
<dbReference type="Gene3D" id="3.30.1220.10">
    <property type="entry name" value="CobW-like, C-terminal domain"/>
    <property type="match status" value="1"/>
</dbReference>
<dbReference type="CDD" id="cd03112">
    <property type="entry name" value="CobW-like"/>
    <property type="match status" value="1"/>
</dbReference>
<accession>A0AAJ0BYK1</accession>
<evidence type="ECO:0000313" key="2">
    <source>
        <dbReference type="EMBL" id="KAK1766865.1"/>
    </source>
</evidence>
<organism evidence="2 3">
    <name type="scientific">Phialemonium atrogriseum</name>
    <dbReference type="NCBI Taxonomy" id="1093897"/>
    <lineage>
        <taxon>Eukaryota</taxon>
        <taxon>Fungi</taxon>
        <taxon>Dikarya</taxon>
        <taxon>Ascomycota</taxon>
        <taxon>Pezizomycotina</taxon>
        <taxon>Sordariomycetes</taxon>
        <taxon>Sordariomycetidae</taxon>
        <taxon>Cephalothecales</taxon>
        <taxon>Cephalothecaceae</taxon>
        <taxon>Phialemonium</taxon>
    </lineage>
</organism>
<dbReference type="SUPFAM" id="SSF52540">
    <property type="entry name" value="P-loop containing nucleoside triphosphate hydrolases"/>
    <property type="match status" value="1"/>
</dbReference>
<dbReference type="GeneID" id="85311256"/>
<dbReference type="GO" id="GO:0005737">
    <property type="term" value="C:cytoplasm"/>
    <property type="evidence" value="ECO:0007669"/>
    <property type="project" value="TreeGrafter"/>
</dbReference>